<comment type="catalytic activity">
    <reaction evidence="7">
        <text>L-methionine + H2O = methanethiol + 2-oxobutanoate + NH4(+)</text>
        <dbReference type="Rhea" id="RHEA:23800"/>
        <dbReference type="ChEBI" id="CHEBI:15377"/>
        <dbReference type="ChEBI" id="CHEBI:16007"/>
        <dbReference type="ChEBI" id="CHEBI:16763"/>
        <dbReference type="ChEBI" id="CHEBI:28938"/>
        <dbReference type="ChEBI" id="CHEBI:57844"/>
        <dbReference type="EC" id="4.4.1.11"/>
    </reaction>
    <physiologicalReaction direction="left-to-right" evidence="7">
        <dbReference type="Rhea" id="RHEA:23801"/>
    </physiologicalReaction>
</comment>
<feature type="modified residue" description="N6-(pyridoxal phosphate)lysine" evidence="8">
    <location>
        <position position="202"/>
    </location>
</feature>
<dbReference type="Pfam" id="PF01053">
    <property type="entry name" value="Cys_Met_Meta_PP"/>
    <property type="match status" value="1"/>
</dbReference>
<dbReference type="InterPro" id="IPR015424">
    <property type="entry name" value="PyrdxlP-dep_Trfase"/>
</dbReference>
<evidence type="ECO:0000256" key="4">
    <source>
        <dbReference type="ARBA" id="ARBA00047175"/>
    </source>
</evidence>
<evidence type="ECO:0000256" key="3">
    <source>
        <dbReference type="ARBA" id="ARBA00022898"/>
    </source>
</evidence>
<evidence type="ECO:0000256" key="8">
    <source>
        <dbReference type="PIRSR" id="PIRSR001434-2"/>
    </source>
</evidence>
<dbReference type="GO" id="GO:0030170">
    <property type="term" value="F:pyridoxal phosphate binding"/>
    <property type="evidence" value="ECO:0007669"/>
    <property type="project" value="InterPro"/>
</dbReference>
<evidence type="ECO:0000313" key="11">
    <source>
        <dbReference type="Proteomes" id="UP000291259"/>
    </source>
</evidence>
<protein>
    <recommendedName>
        <fullName evidence="4">homocysteine desulfhydrase</fullName>
        <ecNumber evidence="4">4.4.1.2</ecNumber>
    </recommendedName>
    <alternativeName>
        <fullName evidence="5">Homocysteine desulfhydrase</fullName>
    </alternativeName>
</protein>
<dbReference type="PANTHER" id="PTHR11808:SF15">
    <property type="entry name" value="CYSTATHIONINE GAMMA-LYASE"/>
    <property type="match status" value="1"/>
</dbReference>
<dbReference type="GO" id="GO:0005737">
    <property type="term" value="C:cytoplasm"/>
    <property type="evidence" value="ECO:0007669"/>
    <property type="project" value="TreeGrafter"/>
</dbReference>
<dbReference type="GO" id="GO:0019343">
    <property type="term" value="P:cysteine biosynthetic process via cystathionine"/>
    <property type="evidence" value="ECO:0007669"/>
    <property type="project" value="TreeGrafter"/>
</dbReference>
<dbReference type="InterPro" id="IPR000277">
    <property type="entry name" value="Cys/Met-Metab_PyrdxlP-dep_enz"/>
</dbReference>
<comment type="cofactor">
    <cofactor evidence="1 9">
        <name>pyridoxal 5'-phosphate</name>
        <dbReference type="ChEBI" id="CHEBI:597326"/>
    </cofactor>
</comment>
<keyword evidence="11" id="KW-1185">Reference proteome</keyword>
<comment type="similarity">
    <text evidence="2 9">Belongs to the trans-sulfuration enzymes family.</text>
</comment>
<evidence type="ECO:0000256" key="9">
    <source>
        <dbReference type="RuleBase" id="RU362118"/>
    </source>
</evidence>
<dbReference type="GO" id="GO:0019346">
    <property type="term" value="P:transsulfuration"/>
    <property type="evidence" value="ECO:0007669"/>
    <property type="project" value="InterPro"/>
</dbReference>
<evidence type="ECO:0000256" key="5">
    <source>
        <dbReference type="ARBA" id="ARBA00047199"/>
    </source>
</evidence>
<keyword evidence="3 8" id="KW-0663">Pyridoxal phosphate</keyword>
<dbReference type="FunFam" id="3.40.640.10:FF:000046">
    <property type="entry name" value="Cystathionine gamma-lyase"/>
    <property type="match status" value="1"/>
</dbReference>
<dbReference type="GO" id="GO:0047982">
    <property type="term" value="F:homocysteine desulfhydrase activity"/>
    <property type="evidence" value="ECO:0007669"/>
    <property type="project" value="UniProtKB-EC"/>
</dbReference>
<dbReference type="GO" id="GO:0018826">
    <property type="term" value="F:methionine gamma-lyase activity"/>
    <property type="evidence" value="ECO:0007669"/>
    <property type="project" value="UniProtKB-EC"/>
</dbReference>
<dbReference type="KEGG" id="agf:ET445_00115"/>
<comment type="catalytic activity">
    <reaction evidence="6">
        <text>L-homocysteine + H2O = 2-oxobutanoate + hydrogen sulfide + NH4(+) + H(+)</text>
        <dbReference type="Rhea" id="RHEA:14501"/>
        <dbReference type="ChEBI" id="CHEBI:15377"/>
        <dbReference type="ChEBI" id="CHEBI:15378"/>
        <dbReference type="ChEBI" id="CHEBI:16763"/>
        <dbReference type="ChEBI" id="CHEBI:28938"/>
        <dbReference type="ChEBI" id="CHEBI:29919"/>
        <dbReference type="ChEBI" id="CHEBI:58199"/>
        <dbReference type="EC" id="4.4.1.2"/>
    </reaction>
    <physiologicalReaction direction="left-to-right" evidence="6">
        <dbReference type="Rhea" id="RHEA:14502"/>
    </physiologicalReaction>
</comment>
<dbReference type="InterPro" id="IPR054542">
    <property type="entry name" value="Cys_met_metab_PP"/>
</dbReference>
<name>A0A4P6F7E4_9MICO</name>
<dbReference type="AlphaFoldDB" id="A0A4P6F7E4"/>
<proteinExistence type="inferred from homology"/>
<gene>
    <name evidence="10" type="ORF">ET445_00115</name>
</gene>
<sequence>MPSHEPVDAPALHPETLAVTLGRPAHEPGASMNVPVHLTSTYVADGEFGYGRFGNPSWTAFEQTLAALEGGPDASCVAFGSGMAAIAAVLDLVPTGGVVVAPRHSYTGTVSQLDDRAASGRLGVRYVDITDTAAVVAACEGAAMLWFESPTNPALELADIPALVVGAHAHGALVAVDNTFATPLLQRPLENGADLVVHSATKYISGHSDVVMGAVVAADPAFTAKLTATRTLTGAIPSALETFLALRGLRTLAVRLDRAQLNAQELVRRLAGHPALEEVRYPGFGAIVSIVVRGGAEPAEQLAASTRLWVHATSLGGVESTLERRRRWAAEAPTIPEGLVRLSVGIEHVDDLAADLLQALDALR</sequence>
<dbReference type="InterPro" id="IPR015421">
    <property type="entry name" value="PyrdxlP-dep_Trfase_major"/>
</dbReference>
<evidence type="ECO:0000256" key="6">
    <source>
        <dbReference type="ARBA" id="ARBA00048780"/>
    </source>
</evidence>
<organism evidence="10 11">
    <name type="scientific">Agromyces protaetiae</name>
    <dbReference type="NCBI Taxonomy" id="2509455"/>
    <lineage>
        <taxon>Bacteria</taxon>
        <taxon>Bacillati</taxon>
        <taxon>Actinomycetota</taxon>
        <taxon>Actinomycetes</taxon>
        <taxon>Micrococcales</taxon>
        <taxon>Microbacteriaceae</taxon>
        <taxon>Agromyces</taxon>
    </lineage>
</organism>
<evidence type="ECO:0000256" key="7">
    <source>
        <dbReference type="ARBA" id="ARBA00052699"/>
    </source>
</evidence>
<dbReference type="Gene3D" id="3.40.640.10">
    <property type="entry name" value="Type I PLP-dependent aspartate aminotransferase-like (Major domain)"/>
    <property type="match status" value="1"/>
</dbReference>
<dbReference type="PANTHER" id="PTHR11808">
    <property type="entry name" value="TRANS-SULFURATION ENZYME FAMILY MEMBER"/>
    <property type="match status" value="1"/>
</dbReference>
<dbReference type="PIRSF" id="PIRSF001434">
    <property type="entry name" value="CGS"/>
    <property type="match status" value="1"/>
</dbReference>
<dbReference type="EMBL" id="CP035491">
    <property type="protein sequence ID" value="QAY71970.1"/>
    <property type="molecule type" value="Genomic_DNA"/>
</dbReference>
<dbReference type="OrthoDB" id="9780685at2"/>
<dbReference type="Gene3D" id="3.90.1150.10">
    <property type="entry name" value="Aspartate Aminotransferase, domain 1"/>
    <property type="match status" value="1"/>
</dbReference>
<accession>A0A4P6F7E4</accession>
<dbReference type="Proteomes" id="UP000291259">
    <property type="component" value="Chromosome"/>
</dbReference>
<dbReference type="SUPFAM" id="SSF53383">
    <property type="entry name" value="PLP-dependent transferases"/>
    <property type="match status" value="1"/>
</dbReference>
<dbReference type="PROSITE" id="PS00868">
    <property type="entry name" value="CYS_MET_METAB_PP"/>
    <property type="match status" value="1"/>
</dbReference>
<dbReference type="GO" id="GO:0003962">
    <property type="term" value="F:cystathionine gamma-synthase activity"/>
    <property type="evidence" value="ECO:0007669"/>
    <property type="project" value="TreeGrafter"/>
</dbReference>
<evidence type="ECO:0000313" key="10">
    <source>
        <dbReference type="EMBL" id="QAY71970.1"/>
    </source>
</evidence>
<dbReference type="InterPro" id="IPR015422">
    <property type="entry name" value="PyrdxlP-dep_Trfase_small"/>
</dbReference>
<dbReference type="EC" id="4.4.1.2" evidence="4"/>
<evidence type="ECO:0000256" key="2">
    <source>
        <dbReference type="ARBA" id="ARBA00009077"/>
    </source>
</evidence>
<dbReference type="GO" id="GO:0004123">
    <property type="term" value="F:cystathionine gamma-lyase activity"/>
    <property type="evidence" value="ECO:0007669"/>
    <property type="project" value="TreeGrafter"/>
</dbReference>
<reference evidence="10 11" key="1">
    <citation type="submission" date="2019-01" db="EMBL/GenBank/DDBJ databases">
        <title>Genome sequencing of strain FW100M-8.</title>
        <authorList>
            <person name="Heo J."/>
            <person name="Kim S.-J."/>
            <person name="Kim J.-S."/>
            <person name="Hong S.-B."/>
            <person name="Kwon S.-W."/>
        </authorList>
    </citation>
    <scope>NUCLEOTIDE SEQUENCE [LARGE SCALE GENOMIC DNA]</scope>
    <source>
        <strain evidence="10 11">FW100M-8</strain>
    </source>
</reference>
<evidence type="ECO:0000256" key="1">
    <source>
        <dbReference type="ARBA" id="ARBA00001933"/>
    </source>
</evidence>
<dbReference type="RefSeq" id="WP_129187740.1">
    <property type="nucleotide sequence ID" value="NZ_CP035491.1"/>
</dbReference>